<evidence type="ECO:0000259" key="3">
    <source>
        <dbReference type="Pfam" id="PF13579"/>
    </source>
</evidence>
<sequence length="400" mass="45834">MRILIITQYFWPESFKINDLALGLKERGHEVSILTAIPNYPKGVFDENYSFWKNNDEEWNGIKIYRSKIFPRGKGSIRLMLNYISFVIFCSIKVLFIKEKFDKIFVYEPSPVTVGLPAIVASRKMKLPYYFWVQDLWPESLSAAGGIKNKYILSFFNKITKVIYKNAEKILVQSKGFESYIIEQGDFSQKLVYYPNSAEKLYKPVNPTDQYLSQLPLGFKLIFAGNLGEAQGIDTLIEAARIVKDFGIEVNWVFLGDGRQKNYYLNEVKNKGLADIFFFLGSFPADEMPHFFSCADALIVSLKKDKIFALTIPSKLQSYLACGKPILASLEGEGAKVVEESKTGFVSPPENSKLFAENVIKFYNLSSESKNEMRENALDYFKKEFEREMLIDKLVGIINK</sequence>
<evidence type="ECO:0000259" key="2">
    <source>
        <dbReference type="Pfam" id="PF00534"/>
    </source>
</evidence>
<keyword evidence="1" id="KW-0812">Transmembrane</keyword>
<dbReference type="SUPFAM" id="SSF53756">
    <property type="entry name" value="UDP-Glycosyltransferase/glycogen phosphorylase"/>
    <property type="match status" value="1"/>
</dbReference>
<dbReference type="RefSeq" id="WP_210665818.1">
    <property type="nucleotide sequence ID" value="NZ_JAGFBV010000008.1"/>
</dbReference>
<dbReference type="InterPro" id="IPR001296">
    <property type="entry name" value="Glyco_trans_1"/>
</dbReference>
<dbReference type="Proteomes" id="UP000675047">
    <property type="component" value="Unassembled WGS sequence"/>
</dbReference>
<accession>A0A940X8Z1</accession>
<gene>
    <name evidence="4" type="ORF">J3495_06890</name>
</gene>
<keyword evidence="5" id="KW-1185">Reference proteome</keyword>
<protein>
    <submittedName>
        <fullName evidence="4">Glycosyltransferase family 4 protein</fullName>
    </submittedName>
</protein>
<evidence type="ECO:0000313" key="5">
    <source>
        <dbReference type="Proteomes" id="UP000675047"/>
    </source>
</evidence>
<organism evidence="4 5">
    <name type="scientific">Flavobacterium geliluteum</name>
    <dbReference type="NCBI Taxonomy" id="2816120"/>
    <lineage>
        <taxon>Bacteria</taxon>
        <taxon>Pseudomonadati</taxon>
        <taxon>Bacteroidota</taxon>
        <taxon>Flavobacteriia</taxon>
        <taxon>Flavobacteriales</taxon>
        <taxon>Flavobacteriaceae</taxon>
        <taxon>Flavobacterium</taxon>
    </lineage>
</organism>
<comment type="caution">
    <text evidence="4">The sequence shown here is derived from an EMBL/GenBank/DDBJ whole genome shotgun (WGS) entry which is preliminary data.</text>
</comment>
<keyword evidence="1" id="KW-0472">Membrane</keyword>
<dbReference type="Gene3D" id="3.40.50.2000">
    <property type="entry name" value="Glycogen Phosphorylase B"/>
    <property type="match status" value="2"/>
</dbReference>
<dbReference type="Pfam" id="PF13579">
    <property type="entry name" value="Glyco_trans_4_4"/>
    <property type="match status" value="1"/>
</dbReference>
<reference evidence="4 5" key="1">
    <citation type="submission" date="2021-03" db="EMBL/GenBank/DDBJ databases">
        <title>Flavobacterium Flabelliformis Sp. Nov. And Flavobacterium Geliluteum Sp. Nov., Two Novel Multidrug Resistant Psychrophilic Species Isolated From Antarctica.</title>
        <authorList>
            <person name="Kralova S."/>
            <person name="Busse H.J."/>
            <person name="Bezdicek M."/>
            <person name="Nykrynova M."/>
            <person name="Kroupova E."/>
            <person name="Krsek D."/>
            <person name="Sedlacek I."/>
        </authorList>
    </citation>
    <scope>NUCLEOTIDE SEQUENCE [LARGE SCALE GENOMIC DNA]</scope>
    <source>
        <strain evidence="4 5">P7388</strain>
    </source>
</reference>
<keyword evidence="1" id="KW-1133">Transmembrane helix</keyword>
<feature type="domain" description="Glycosyltransferase subfamily 4-like N-terminal" evidence="3">
    <location>
        <begin position="18"/>
        <end position="196"/>
    </location>
</feature>
<dbReference type="Pfam" id="PF00534">
    <property type="entry name" value="Glycos_transf_1"/>
    <property type="match status" value="1"/>
</dbReference>
<dbReference type="PANTHER" id="PTHR12526:SF622">
    <property type="entry name" value="GLYCOSYLTRANSFERASE (GROUP I)"/>
    <property type="match status" value="1"/>
</dbReference>
<dbReference type="GO" id="GO:0016757">
    <property type="term" value="F:glycosyltransferase activity"/>
    <property type="evidence" value="ECO:0007669"/>
    <property type="project" value="InterPro"/>
</dbReference>
<evidence type="ECO:0000256" key="1">
    <source>
        <dbReference type="SAM" id="Phobius"/>
    </source>
</evidence>
<feature type="domain" description="Glycosyl transferase family 1" evidence="2">
    <location>
        <begin position="220"/>
        <end position="377"/>
    </location>
</feature>
<dbReference type="EMBL" id="JAGFBV010000008">
    <property type="protein sequence ID" value="MBP4137812.1"/>
    <property type="molecule type" value="Genomic_DNA"/>
</dbReference>
<name>A0A940X8Z1_9FLAO</name>
<feature type="transmembrane region" description="Helical" evidence="1">
    <location>
        <begin position="76"/>
        <end position="96"/>
    </location>
</feature>
<dbReference type="PANTHER" id="PTHR12526">
    <property type="entry name" value="GLYCOSYLTRANSFERASE"/>
    <property type="match status" value="1"/>
</dbReference>
<proteinExistence type="predicted"/>
<dbReference type="CDD" id="cd03794">
    <property type="entry name" value="GT4_WbuB-like"/>
    <property type="match status" value="1"/>
</dbReference>
<dbReference type="AlphaFoldDB" id="A0A940X8Z1"/>
<evidence type="ECO:0000313" key="4">
    <source>
        <dbReference type="EMBL" id="MBP4137812.1"/>
    </source>
</evidence>
<dbReference type="InterPro" id="IPR028098">
    <property type="entry name" value="Glyco_trans_4-like_N"/>
</dbReference>